<gene>
    <name evidence="1" type="ORF">AMON00008_LOCUS43170</name>
</gene>
<dbReference type="AlphaFoldDB" id="A0A7S4V8E1"/>
<dbReference type="EMBL" id="HBNR01061293">
    <property type="protein sequence ID" value="CAE4630613.1"/>
    <property type="molecule type" value="Transcribed_RNA"/>
</dbReference>
<evidence type="ECO:0000313" key="1">
    <source>
        <dbReference type="EMBL" id="CAE4630613.1"/>
    </source>
</evidence>
<name>A0A7S4V8E1_9DINO</name>
<reference evidence="1" key="1">
    <citation type="submission" date="2021-01" db="EMBL/GenBank/DDBJ databases">
        <authorList>
            <person name="Corre E."/>
            <person name="Pelletier E."/>
            <person name="Niang G."/>
            <person name="Scheremetjew M."/>
            <person name="Finn R."/>
            <person name="Kale V."/>
            <person name="Holt S."/>
            <person name="Cochrane G."/>
            <person name="Meng A."/>
            <person name="Brown T."/>
            <person name="Cohen L."/>
        </authorList>
    </citation>
    <scope>NUCLEOTIDE SEQUENCE</scope>
    <source>
        <strain evidence="1">CCMP3105</strain>
    </source>
</reference>
<organism evidence="1">
    <name type="scientific">Alexandrium monilatum</name>
    <dbReference type="NCBI Taxonomy" id="311494"/>
    <lineage>
        <taxon>Eukaryota</taxon>
        <taxon>Sar</taxon>
        <taxon>Alveolata</taxon>
        <taxon>Dinophyceae</taxon>
        <taxon>Gonyaulacales</taxon>
        <taxon>Pyrocystaceae</taxon>
        <taxon>Alexandrium</taxon>
    </lineage>
</organism>
<proteinExistence type="predicted"/>
<protein>
    <submittedName>
        <fullName evidence="1">Uncharacterized protein</fullName>
    </submittedName>
</protein>
<sequence>MAQASGSLPIFANCAHFLHLLGGGTMAAAKKLLAFALGALHARVCVAGISEEPSCDAGGNKTCTSPPGHSVLQRASQLHVHSSSVAEGENNTVSEARVAPSCGDKAPLSWRLGDGHGGTDFFIGTMLQESCAKWCKRAQSRDRAINGCTWSYSKTQCWAEKGMASRATLGDWVSTFLPPPCKKVKVKNAWAREWDSQVNHKELPRATMESYRSWPCVGSRTTWPCT</sequence>
<accession>A0A7S4V8E1</accession>